<dbReference type="InterPro" id="IPR012902">
    <property type="entry name" value="N_methyl_site"/>
</dbReference>
<organism evidence="3 4">
    <name type="scientific">Gimesia alba</name>
    <dbReference type="NCBI Taxonomy" id="2527973"/>
    <lineage>
        <taxon>Bacteria</taxon>
        <taxon>Pseudomonadati</taxon>
        <taxon>Planctomycetota</taxon>
        <taxon>Planctomycetia</taxon>
        <taxon>Planctomycetales</taxon>
        <taxon>Planctomycetaceae</taxon>
        <taxon>Gimesia</taxon>
    </lineage>
</organism>
<dbReference type="Pfam" id="PF07963">
    <property type="entry name" value="N_methyl"/>
    <property type="match status" value="1"/>
</dbReference>
<gene>
    <name evidence="3" type="primary">xcpT_5</name>
    <name evidence="3" type="ORF">Pan241w_02490</name>
</gene>
<sequence length="347" mass="37808">MRRLAAKRGFTLIELLVVIAIIAILIALLLPAVQQAREAARRSTCKNNLKQIGLALHNYHETHRVFPLGTDNAGSSNVTNQTLALNHTAWLMLLPFMDQAPLYNQFNFNIATNGQFDGTYNWTGVAGGWPNANSDLVKTILPVLLCPSDDGETIEVRTDTTNYFADHARTNYLFCAGGHSNGWPGGSIWSAYQTSSSNLASGKTGIRYRGMFGFNGAAKIKDVKDGLSNTISVCEGAINGRTDDAYTPIWAGYRRHGTFAVNHPNIDANHINNARYHINGPVHVPGMTSSGTTADNRHHVNVASSVHEGGIHVLLGDGSVRFLTENMDKDTYALLTRINDGQVLGEY</sequence>
<dbReference type="InterPro" id="IPR045584">
    <property type="entry name" value="Pilin-like"/>
</dbReference>
<dbReference type="EMBL" id="CP036269">
    <property type="protein sequence ID" value="QDT40193.1"/>
    <property type="molecule type" value="Genomic_DNA"/>
</dbReference>
<dbReference type="AlphaFoldDB" id="A0A517R8T3"/>
<evidence type="ECO:0000313" key="3">
    <source>
        <dbReference type="EMBL" id="QDT40193.1"/>
    </source>
</evidence>
<protein>
    <submittedName>
        <fullName evidence="3">Type II secretion system protein G</fullName>
    </submittedName>
</protein>
<dbReference type="PROSITE" id="PS00409">
    <property type="entry name" value="PROKAR_NTER_METHYL"/>
    <property type="match status" value="1"/>
</dbReference>
<dbReference type="InterPro" id="IPR011453">
    <property type="entry name" value="DUF1559"/>
</dbReference>
<dbReference type="InterPro" id="IPR027558">
    <property type="entry name" value="Pre_pil_HX9DG_C"/>
</dbReference>
<keyword evidence="4" id="KW-1185">Reference proteome</keyword>
<dbReference type="Gene3D" id="3.30.700.10">
    <property type="entry name" value="Glycoprotein, Type 4 Pilin"/>
    <property type="match status" value="1"/>
</dbReference>
<dbReference type="PANTHER" id="PTHR30093">
    <property type="entry name" value="GENERAL SECRETION PATHWAY PROTEIN G"/>
    <property type="match status" value="1"/>
</dbReference>
<reference evidence="3 4" key="1">
    <citation type="submission" date="2019-02" db="EMBL/GenBank/DDBJ databases">
        <title>Deep-cultivation of Planctomycetes and their phenomic and genomic characterization uncovers novel biology.</title>
        <authorList>
            <person name="Wiegand S."/>
            <person name="Jogler M."/>
            <person name="Boedeker C."/>
            <person name="Pinto D."/>
            <person name="Vollmers J."/>
            <person name="Rivas-Marin E."/>
            <person name="Kohn T."/>
            <person name="Peeters S.H."/>
            <person name="Heuer A."/>
            <person name="Rast P."/>
            <person name="Oberbeckmann S."/>
            <person name="Bunk B."/>
            <person name="Jeske O."/>
            <person name="Meyerdierks A."/>
            <person name="Storesund J.E."/>
            <person name="Kallscheuer N."/>
            <person name="Luecker S."/>
            <person name="Lage O.M."/>
            <person name="Pohl T."/>
            <person name="Merkel B.J."/>
            <person name="Hornburger P."/>
            <person name="Mueller R.-W."/>
            <person name="Bruemmer F."/>
            <person name="Labrenz M."/>
            <person name="Spormann A.M."/>
            <person name="Op den Camp H."/>
            <person name="Overmann J."/>
            <person name="Amann R."/>
            <person name="Jetten M.S.M."/>
            <person name="Mascher T."/>
            <person name="Medema M.H."/>
            <person name="Devos D.P."/>
            <person name="Kaster A.-K."/>
            <person name="Ovreas L."/>
            <person name="Rohde M."/>
            <person name="Galperin M.Y."/>
            <person name="Jogler C."/>
        </authorList>
    </citation>
    <scope>NUCLEOTIDE SEQUENCE [LARGE SCALE GENOMIC DNA]</scope>
    <source>
        <strain evidence="3 4">Pan241w</strain>
    </source>
</reference>
<evidence type="ECO:0000313" key="4">
    <source>
        <dbReference type="Proteomes" id="UP000317171"/>
    </source>
</evidence>
<feature type="domain" description="DUF1559" evidence="2">
    <location>
        <begin position="34"/>
        <end position="329"/>
    </location>
</feature>
<dbReference type="Pfam" id="PF07596">
    <property type="entry name" value="SBP_bac_10"/>
    <property type="match status" value="1"/>
</dbReference>
<dbReference type="NCBIfam" id="TIGR02532">
    <property type="entry name" value="IV_pilin_GFxxxE"/>
    <property type="match status" value="1"/>
</dbReference>
<evidence type="ECO:0000256" key="1">
    <source>
        <dbReference type="SAM" id="Phobius"/>
    </source>
</evidence>
<feature type="transmembrane region" description="Helical" evidence="1">
    <location>
        <begin position="12"/>
        <end position="33"/>
    </location>
</feature>
<dbReference type="PANTHER" id="PTHR30093:SF2">
    <property type="entry name" value="TYPE II SECRETION SYSTEM PROTEIN H"/>
    <property type="match status" value="1"/>
</dbReference>
<accession>A0A517R8T3</accession>
<keyword evidence="1" id="KW-0472">Membrane</keyword>
<keyword evidence="1" id="KW-0812">Transmembrane</keyword>
<dbReference type="NCBIfam" id="TIGR04294">
    <property type="entry name" value="pre_pil_HX9DG"/>
    <property type="match status" value="1"/>
</dbReference>
<dbReference type="KEGG" id="gaz:Pan241w_02490"/>
<dbReference type="Proteomes" id="UP000317171">
    <property type="component" value="Chromosome"/>
</dbReference>
<dbReference type="RefSeq" id="WP_145209722.1">
    <property type="nucleotide sequence ID" value="NZ_CP036269.1"/>
</dbReference>
<dbReference type="OrthoDB" id="241846at2"/>
<proteinExistence type="predicted"/>
<keyword evidence="1" id="KW-1133">Transmembrane helix</keyword>
<dbReference type="SUPFAM" id="SSF54523">
    <property type="entry name" value="Pili subunits"/>
    <property type="match status" value="1"/>
</dbReference>
<name>A0A517R8T3_9PLAN</name>
<evidence type="ECO:0000259" key="2">
    <source>
        <dbReference type="Pfam" id="PF07596"/>
    </source>
</evidence>